<evidence type="ECO:0000313" key="4">
    <source>
        <dbReference type="Proteomes" id="UP001597024"/>
    </source>
</evidence>
<evidence type="ECO:0000256" key="1">
    <source>
        <dbReference type="SAM" id="MobiDB-lite"/>
    </source>
</evidence>
<dbReference type="Pfam" id="PF14040">
    <property type="entry name" value="DNase_NucA_NucB"/>
    <property type="match status" value="1"/>
</dbReference>
<comment type="caution">
    <text evidence="3">The sequence shown here is derived from an EMBL/GenBank/DDBJ whole genome shotgun (WGS) entry which is preliminary data.</text>
</comment>
<evidence type="ECO:0000259" key="2">
    <source>
        <dbReference type="Pfam" id="PF14040"/>
    </source>
</evidence>
<sequence>MSKSRQPGAGFIKVIEYIEDAMDPAKNIKTFPFRRQGDTTASRDPEYPPTRKTLGTEISKAIPGNWAAAPDTPAGKPLHRGANANEAENRAIFSKHKFWSDHGTPEEVFWQDSRGTNYCKYYEYESKFKDNYTGVYDCDEYPYASTKEGAAKDKMNYSVRGVDLHQNRSHGGYLGTFYSEYRLTPDEVGDNVEDSPFRMMIVP</sequence>
<feature type="region of interest" description="Disordered" evidence="1">
    <location>
        <begin position="32"/>
        <end position="52"/>
    </location>
</feature>
<accession>A0ABW3DMI4</accession>
<feature type="domain" description="Deoxyribonuclease NucA/NucB" evidence="2">
    <location>
        <begin position="110"/>
        <end position="185"/>
    </location>
</feature>
<gene>
    <name evidence="3" type="ORF">ACFQ08_07510</name>
</gene>
<dbReference type="EMBL" id="JBHTHX010000160">
    <property type="protein sequence ID" value="MFD0884399.1"/>
    <property type="molecule type" value="Genomic_DNA"/>
</dbReference>
<evidence type="ECO:0000313" key="3">
    <source>
        <dbReference type="EMBL" id="MFD0884399.1"/>
    </source>
</evidence>
<feature type="compositionally biased region" description="Basic and acidic residues" evidence="1">
    <location>
        <begin position="35"/>
        <end position="46"/>
    </location>
</feature>
<proteinExistence type="predicted"/>
<protein>
    <submittedName>
        <fullName evidence="3">NucA/NucB deoxyribonuclease domain-containing protein</fullName>
    </submittedName>
</protein>
<keyword evidence="4" id="KW-1185">Reference proteome</keyword>
<name>A0ABW3DMI4_9ACTN</name>
<organism evidence="3 4">
    <name type="scientific">Streptosporangium algeriense</name>
    <dbReference type="NCBI Taxonomy" id="1682748"/>
    <lineage>
        <taxon>Bacteria</taxon>
        <taxon>Bacillati</taxon>
        <taxon>Actinomycetota</taxon>
        <taxon>Actinomycetes</taxon>
        <taxon>Streptosporangiales</taxon>
        <taxon>Streptosporangiaceae</taxon>
        <taxon>Streptosporangium</taxon>
    </lineage>
</organism>
<dbReference type="InterPro" id="IPR029476">
    <property type="entry name" value="DNase_NucA_NucB"/>
</dbReference>
<dbReference type="Proteomes" id="UP001597024">
    <property type="component" value="Unassembled WGS sequence"/>
</dbReference>
<reference evidence="4" key="1">
    <citation type="journal article" date="2019" name="Int. J. Syst. Evol. Microbiol.">
        <title>The Global Catalogue of Microorganisms (GCM) 10K type strain sequencing project: providing services to taxonomists for standard genome sequencing and annotation.</title>
        <authorList>
            <consortium name="The Broad Institute Genomics Platform"/>
            <consortium name="The Broad Institute Genome Sequencing Center for Infectious Disease"/>
            <person name="Wu L."/>
            <person name="Ma J."/>
        </authorList>
    </citation>
    <scope>NUCLEOTIDE SEQUENCE [LARGE SCALE GENOMIC DNA]</scope>
    <source>
        <strain evidence="4">CCUG 62974</strain>
    </source>
</reference>